<name>K4IDB4_PSYTT</name>
<evidence type="ECO:0000313" key="2">
    <source>
        <dbReference type="Proteomes" id="UP000008514"/>
    </source>
</evidence>
<dbReference type="HOGENOM" id="CLU_2976067_0_0_10"/>
<dbReference type="KEGG" id="ptq:P700755_001517"/>
<proteinExistence type="predicted"/>
<keyword evidence="2" id="KW-1185">Reference proteome</keyword>
<sequence>MQSTRFKNEFIGSVIDIVDLYIENCKKRYENKTTLHTGEVVNEITKNISLKVVAFLKP</sequence>
<dbReference type="Proteomes" id="UP000008514">
    <property type="component" value="Chromosome"/>
</dbReference>
<reference evidence="1" key="1">
    <citation type="submission" date="2006-03" db="EMBL/GenBank/DDBJ databases">
        <authorList>
            <person name="Bowman J."/>
            <person name="Ferriera S."/>
            <person name="Johnson J."/>
            <person name="Kravitz S."/>
            <person name="Halpern A."/>
            <person name="Remington K."/>
            <person name="Beeson K."/>
            <person name="Tran B."/>
            <person name="Rogers Y.-H."/>
            <person name="Friedman R."/>
            <person name="Venter J.C."/>
        </authorList>
    </citation>
    <scope>NUCLEOTIDE SEQUENCE [LARGE SCALE GENOMIC DNA]</scope>
    <source>
        <strain evidence="1">ATCC 700755</strain>
    </source>
</reference>
<evidence type="ECO:0000313" key="1">
    <source>
        <dbReference type="EMBL" id="AFU68404.1"/>
    </source>
</evidence>
<accession>K4IDB4</accession>
<dbReference type="AlphaFoldDB" id="K4IDB4"/>
<dbReference type="EMBL" id="CP003879">
    <property type="protein sequence ID" value="AFU68404.1"/>
    <property type="molecule type" value="Genomic_DNA"/>
</dbReference>
<protein>
    <submittedName>
        <fullName evidence="1">Uncharacterized protein</fullName>
    </submittedName>
</protein>
<gene>
    <name evidence="1" type="ordered locus">P700755_001517</name>
</gene>
<organism evidence="1 2">
    <name type="scientific">Psychroflexus torquis (strain ATCC 700755 / CIP 106069 / ACAM 623)</name>
    <dbReference type="NCBI Taxonomy" id="313595"/>
    <lineage>
        <taxon>Bacteria</taxon>
        <taxon>Pseudomonadati</taxon>
        <taxon>Bacteroidota</taxon>
        <taxon>Flavobacteriia</taxon>
        <taxon>Flavobacteriales</taxon>
        <taxon>Flavobacteriaceae</taxon>
        <taxon>Psychroflexus</taxon>
    </lineage>
</organism>
<reference evidence="1" key="2">
    <citation type="submission" date="2012-09" db="EMBL/GenBank/DDBJ databases">
        <title>The complete sequence of Psychroflexus torquis an extreme psychrophile from sea-ice that is stimulated by light.</title>
        <authorList>
            <person name="Feng S."/>
            <person name="Powell S.M."/>
            <person name="Bowman J.P."/>
        </authorList>
    </citation>
    <scope>NUCLEOTIDE SEQUENCE [LARGE SCALE GENOMIC DNA]</scope>
    <source>
        <strain evidence="1">ATCC 700755</strain>
    </source>
</reference>